<feature type="compositionally biased region" description="Acidic residues" evidence="2">
    <location>
        <begin position="60"/>
        <end position="69"/>
    </location>
</feature>
<dbReference type="PANTHER" id="PTHR24006:SF827">
    <property type="entry name" value="UBIQUITIN CARBOXYL-TERMINAL HYDROLASE 34"/>
    <property type="match status" value="1"/>
</dbReference>
<evidence type="ECO:0000313" key="4">
    <source>
        <dbReference type="EMBL" id="KXZ41584.1"/>
    </source>
</evidence>
<feature type="compositionally biased region" description="Gly residues" evidence="2">
    <location>
        <begin position="552"/>
        <end position="575"/>
    </location>
</feature>
<dbReference type="PROSITE" id="PS50235">
    <property type="entry name" value="USP_3"/>
    <property type="match status" value="1"/>
</dbReference>
<evidence type="ECO:0000313" key="5">
    <source>
        <dbReference type="Proteomes" id="UP000075714"/>
    </source>
</evidence>
<feature type="region of interest" description="Disordered" evidence="2">
    <location>
        <begin position="626"/>
        <end position="880"/>
    </location>
</feature>
<evidence type="ECO:0000259" key="3">
    <source>
        <dbReference type="PROSITE" id="PS50235"/>
    </source>
</evidence>
<dbReference type="Pfam" id="PF00443">
    <property type="entry name" value="UCH"/>
    <property type="match status" value="2"/>
</dbReference>
<evidence type="ECO:0000256" key="2">
    <source>
        <dbReference type="SAM" id="MobiDB-lite"/>
    </source>
</evidence>
<feature type="compositionally biased region" description="Basic residues" evidence="2">
    <location>
        <begin position="807"/>
        <end position="821"/>
    </location>
</feature>
<dbReference type="PANTHER" id="PTHR24006">
    <property type="entry name" value="UBIQUITIN CARBOXYL-TERMINAL HYDROLASE"/>
    <property type="match status" value="1"/>
</dbReference>
<dbReference type="EMBL" id="LSYV01000377">
    <property type="protein sequence ID" value="KXZ41584.1"/>
    <property type="molecule type" value="Genomic_DNA"/>
</dbReference>
<dbReference type="GO" id="GO:0004843">
    <property type="term" value="F:cysteine-type deubiquitinase activity"/>
    <property type="evidence" value="ECO:0007669"/>
    <property type="project" value="InterPro"/>
</dbReference>
<feature type="compositionally biased region" description="Acidic residues" evidence="2">
    <location>
        <begin position="1246"/>
        <end position="1259"/>
    </location>
</feature>
<dbReference type="GO" id="GO:0005634">
    <property type="term" value="C:nucleus"/>
    <property type="evidence" value="ECO:0007669"/>
    <property type="project" value="TreeGrafter"/>
</dbReference>
<feature type="compositionally biased region" description="Low complexity" evidence="2">
    <location>
        <begin position="1205"/>
        <end position="1217"/>
    </location>
</feature>
<dbReference type="GO" id="GO:0005829">
    <property type="term" value="C:cytosol"/>
    <property type="evidence" value="ECO:0007669"/>
    <property type="project" value="TreeGrafter"/>
</dbReference>
<feature type="region of interest" description="Disordered" evidence="2">
    <location>
        <begin position="396"/>
        <end position="462"/>
    </location>
</feature>
<dbReference type="PROSITE" id="PS00972">
    <property type="entry name" value="USP_1"/>
    <property type="match status" value="1"/>
</dbReference>
<feature type="compositionally biased region" description="Low complexity" evidence="2">
    <location>
        <begin position="653"/>
        <end position="664"/>
    </location>
</feature>
<dbReference type="PROSITE" id="PS00973">
    <property type="entry name" value="USP_2"/>
    <property type="match status" value="1"/>
</dbReference>
<evidence type="ECO:0000256" key="1">
    <source>
        <dbReference type="ARBA" id="ARBA00009085"/>
    </source>
</evidence>
<comment type="similarity">
    <text evidence="1">Belongs to the peptidase C19 family.</text>
</comment>
<feature type="compositionally biased region" description="Basic and acidic residues" evidence="2">
    <location>
        <begin position="755"/>
        <end position="766"/>
    </location>
</feature>
<dbReference type="InterPro" id="IPR001394">
    <property type="entry name" value="Peptidase_C19_UCH"/>
</dbReference>
<dbReference type="Proteomes" id="UP000075714">
    <property type="component" value="Unassembled WGS sequence"/>
</dbReference>
<feature type="compositionally biased region" description="Low complexity" evidence="2">
    <location>
        <begin position="861"/>
        <end position="870"/>
    </location>
</feature>
<organism evidence="4 5">
    <name type="scientific">Gonium pectorale</name>
    <name type="common">Green alga</name>
    <dbReference type="NCBI Taxonomy" id="33097"/>
    <lineage>
        <taxon>Eukaryota</taxon>
        <taxon>Viridiplantae</taxon>
        <taxon>Chlorophyta</taxon>
        <taxon>core chlorophytes</taxon>
        <taxon>Chlorophyceae</taxon>
        <taxon>CS clade</taxon>
        <taxon>Chlamydomonadales</taxon>
        <taxon>Volvocaceae</taxon>
        <taxon>Gonium</taxon>
    </lineage>
</organism>
<proteinExistence type="inferred from homology"/>
<dbReference type="SMART" id="SM00726">
    <property type="entry name" value="UIM"/>
    <property type="match status" value="3"/>
</dbReference>
<feature type="region of interest" description="Disordered" evidence="2">
    <location>
        <begin position="915"/>
        <end position="957"/>
    </location>
</feature>
<accession>A0A150FVE7</accession>
<dbReference type="GO" id="GO:0016579">
    <property type="term" value="P:protein deubiquitination"/>
    <property type="evidence" value="ECO:0007669"/>
    <property type="project" value="InterPro"/>
</dbReference>
<dbReference type="InterPro" id="IPR003903">
    <property type="entry name" value="UIM_dom"/>
</dbReference>
<feature type="region of interest" description="Disordered" evidence="2">
    <location>
        <begin position="1"/>
        <end position="73"/>
    </location>
</feature>
<feature type="compositionally biased region" description="Gly residues" evidence="2">
    <location>
        <begin position="688"/>
        <end position="713"/>
    </location>
</feature>
<feature type="compositionally biased region" description="Polar residues" evidence="2">
    <location>
        <begin position="434"/>
        <end position="452"/>
    </location>
</feature>
<dbReference type="Gene3D" id="3.90.70.10">
    <property type="entry name" value="Cysteine proteinases"/>
    <property type="match status" value="2"/>
</dbReference>
<sequence>MVENLQRVTAQGGRSHGAKLLAALKDKGANGKTPGTSAMPSRRDGPGPREPNATARDPYDLPDDDDDEQAKEHAGCRALPGVTTGIKTFAHGALGKRPGTLGGSEANKVQATVKSMFKRNHERSQLSRQSPAGMVNLGNTCYLNSVVQVLLHMPSFLADLQHPDLAAPAGRLRPHLPPAGVCAALQKTSNRLRAAARERPTFDLIKPAVEPGALRAAMGRLCGRWRTYAQQDAHEFLVGLLEGLQSEVLAAEAAARGVRRLRLSETRCPAARNLGGCLVHTWTCSACGRTTRAKEPFSCLSLQLPPAGSVRLQDLMAEYLKLHTVVEVDVTLDLARHCDGAARADAHLLQGRPPEQVVGAHVDENAGPGPAAGGSAATVAVGGHGAAAFGSGAANGQGAGGGGGASASLRPTDTGCGGGSTCPSPSFMDGGNRSALQERTVQQSGQQPSSRHTAGRHAPAHRSRLGAGAGALALPPGAPESECVTGSVFSTGAQAAAAEEAPTPYGGALPGAGIGIGGGGGGSAQPPCTVPRDRPWGHRGPKPVGANSFFGPGAGAGAGSGGGGSGGKEGGGGGVFGEAFDLMRPNKRPCREDRRPSGAVSLLSMDPAEMTEEQQMELAIQRSLMEEDPGPGFGAGAGAGMAVDLVPRPTPAAPAASGRPAAAAAGGGGGRQPPDSSIPTAAARRSGGTEGSGGSGGGGGGGGECAAAGGRGTPFGADADGDEVGSAQVDSEGGGDGGAELQDESPGGGAVGPRGQRERWKRRPPECSDSAMSGASGGGDRSDNDGDDDASDGGSAGDGAPLDRRQAVRTHRRKTRRRHPRLTAAVNLVDAAESPAPPPPQQRAASPSRWDADHTTAQSQGETAAAATVGGSSGGAGLARREQMPAQPVGIHDAVDPELDADLAEALRLSMETHAEEERIRRSLGVGGFGDFGGGGRSSDDDDGGGGLGGPPAGDAGWEGVLQIPDANVVGEDVRCAAAVLTAPAGGRPSHLLGKVGGGGVLPSTPPKLAGAAHAPAPPPSPVRHRRQSCGGGGAGMNVLADVCADHCAAGAGGGTSLFSKHLRGGGGGSGAGGQDLLFDAGGGQGGAGGGVFDGGHGGRVLGILAGNDGAAEDDAACPPAAAAEPASADRTVGVPAGCLGSGGGGGGGGFGAGSRREDAVDLTGADEEDEDAQLNRAIMLSLMENHPQADYWEAAGNPAGGDGAAAPAGNADAEAANNDRSEGSRGEGAAGAAAPRPKISLVADSDIEEEDDDREQEGEQAVGGAAPGLTAVETPAMRSPGVVAAPLAAPAAPSHGHPAKAAAAGAGGPAAADATATAAGAGGGGVPLSCLARYRLCGVVRHKGATPFSGHYVADVLVGTPQGSAWYEHNDSVVSLVDLSRVREDAGRQAYMLFFVNHATRGAAAAARAAAAAAGGAAGGASGGGEGGRAPAGAGYAAVAAAAAVPLPGDVRAGAAQEA</sequence>
<feature type="region of interest" description="Disordered" evidence="2">
    <location>
        <begin position="516"/>
        <end position="575"/>
    </location>
</feature>
<dbReference type="SUPFAM" id="SSF54001">
    <property type="entry name" value="Cysteine proteinases"/>
    <property type="match status" value="2"/>
</dbReference>
<dbReference type="InterPro" id="IPR028889">
    <property type="entry name" value="USP"/>
</dbReference>
<reference evidence="5" key="1">
    <citation type="journal article" date="2016" name="Nat. Commun.">
        <title>The Gonium pectorale genome demonstrates co-option of cell cycle regulation during the evolution of multicellularity.</title>
        <authorList>
            <person name="Hanschen E.R."/>
            <person name="Marriage T.N."/>
            <person name="Ferris P.J."/>
            <person name="Hamaji T."/>
            <person name="Toyoda A."/>
            <person name="Fujiyama A."/>
            <person name="Neme R."/>
            <person name="Noguchi H."/>
            <person name="Minakuchi Y."/>
            <person name="Suzuki M."/>
            <person name="Kawai-Toyooka H."/>
            <person name="Smith D.R."/>
            <person name="Sparks H."/>
            <person name="Anderson J."/>
            <person name="Bakaric R."/>
            <person name="Luria V."/>
            <person name="Karger A."/>
            <person name="Kirschner M.W."/>
            <person name="Durand P.M."/>
            <person name="Michod R.E."/>
            <person name="Nozaki H."/>
            <person name="Olson B.J."/>
        </authorList>
    </citation>
    <scope>NUCLEOTIDE SEQUENCE [LARGE SCALE GENOMIC DNA]</scope>
    <source>
        <strain evidence="5">NIES-2863</strain>
    </source>
</reference>
<dbReference type="STRING" id="33097.A0A150FVE7"/>
<feature type="region of interest" description="Disordered" evidence="2">
    <location>
        <begin position="1194"/>
        <end position="1270"/>
    </location>
</feature>
<keyword evidence="5" id="KW-1185">Reference proteome</keyword>
<feature type="domain" description="USP" evidence="3">
    <location>
        <begin position="132"/>
        <end position="1399"/>
    </location>
</feature>
<dbReference type="InterPro" id="IPR038765">
    <property type="entry name" value="Papain-like_cys_pep_sf"/>
</dbReference>
<dbReference type="OrthoDB" id="289038at2759"/>
<feature type="compositionally biased region" description="Gly residues" evidence="2">
    <location>
        <begin position="396"/>
        <end position="405"/>
    </location>
</feature>
<gene>
    <name evidence="4" type="ORF">GPECTOR_379g176</name>
</gene>
<dbReference type="InterPro" id="IPR018200">
    <property type="entry name" value="USP_CS"/>
</dbReference>
<dbReference type="CDD" id="cd02257">
    <property type="entry name" value="Peptidase_C19"/>
    <property type="match status" value="1"/>
</dbReference>
<feature type="compositionally biased region" description="Basic residues" evidence="2">
    <location>
        <begin position="453"/>
        <end position="462"/>
    </location>
</feature>
<feature type="region of interest" description="Disordered" evidence="2">
    <location>
        <begin position="1148"/>
        <end position="1170"/>
    </location>
</feature>
<protein>
    <recommendedName>
        <fullName evidence="3">USP domain-containing protein</fullName>
    </recommendedName>
</protein>
<feature type="region of interest" description="Disordered" evidence="2">
    <location>
        <begin position="1003"/>
        <end position="1029"/>
    </location>
</feature>
<name>A0A150FVE7_GONPE</name>
<feature type="compositionally biased region" description="Gly residues" evidence="2">
    <location>
        <begin position="925"/>
        <end position="937"/>
    </location>
</feature>
<dbReference type="InterPro" id="IPR050164">
    <property type="entry name" value="Peptidase_C19"/>
</dbReference>
<comment type="caution">
    <text evidence="4">The sequence shown here is derived from an EMBL/GenBank/DDBJ whole genome shotgun (WGS) entry which is preliminary data.</text>
</comment>